<dbReference type="EMBL" id="FPAI01000011">
    <property type="protein sequence ID" value="SFS81657.1"/>
    <property type="molecule type" value="Genomic_DNA"/>
</dbReference>
<dbReference type="PANTHER" id="PTHR21299">
    <property type="entry name" value="CYTIDYLATE KINASE/PANTOATE-BETA-ALANINE LIGASE"/>
    <property type="match status" value="1"/>
</dbReference>
<dbReference type="NCBIfam" id="TIGR00018">
    <property type="entry name" value="panC"/>
    <property type="match status" value="1"/>
</dbReference>
<dbReference type="HAMAP" id="MF_00158">
    <property type="entry name" value="PanC"/>
    <property type="match status" value="1"/>
</dbReference>
<dbReference type="SUPFAM" id="SSF52374">
    <property type="entry name" value="Nucleotidylyl transferase"/>
    <property type="match status" value="1"/>
</dbReference>
<evidence type="ECO:0000313" key="12">
    <source>
        <dbReference type="Proteomes" id="UP000199139"/>
    </source>
</evidence>
<dbReference type="EMBL" id="BJWJ01000010">
    <property type="protein sequence ID" value="GEM04293.1"/>
    <property type="molecule type" value="Genomic_DNA"/>
</dbReference>
<dbReference type="Proteomes" id="UP000321773">
    <property type="component" value="Unassembled WGS sequence"/>
</dbReference>
<evidence type="ECO:0000256" key="1">
    <source>
        <dbReference type="ARBA" id="ARBA00004990"/>
    </source>
</evidence>
<keyword evidence="7 9" id="KW-0067">ATP-binding</keyword>
<dbReference type="InterPro" id="IPR003721">
    <property type="entry name" value="Pantoate_ligase"/>
</dbReference>
<evidence type="ECO:0000313" key="11">
    <source>
        <dbReference type="EMBL" id="SFS81657.1"/>
    </source>
</evidence>
<feature type="active site" description="Proton donor" evidence="9">
    <location>
        <position position="37"/>
    </location>
</feature>
<organism evidence="11 12">
    <name type="scientific">Halolactibacillus miurensis</name>
    <dbReference type="NCBI Taxonomy" id="306541"/>
    <lineage>
        <taxon>Bacteria</taxon>
        <taxon>Bacillati</taxon>
        <taxon>Bacillota</taxon>
        <taxon>Bacilli</taxon>
        <taxon>Bacillales</taxon>
        <taxon>Bacillaceae</taxon>
        <taxon>Halolactibacillus</taxon>
    </lineage>
</organism>
<sequence>MEMIYTIDDLKRYVKGKQDANQTIGFVPTMGYLHEGHTTLIDYAREENDVVVVSVFVNPLQFNDPHDLEAYPRSEAHDTNICAAQDVDVLFMPHAREMYPLEIGVTMTLTKRMGVLCDRTRPGHFGGVLTVLTKLFHLVEPTRVYFGLKDAQQVAVVDLLIQDFNFNIILRQIPTVREPDGLAKSSRNVHLSADERLEAPLIYQALSEARTMITNGERNQQIILSHVQAVINQSRHAEIDYIELLSYPQLEALTSLKGQVILACAVKFEKARLIDNVIIDMKLDA</sequence>
<protein>
    <recommendedName>
        <fullName evidence="9">Pantothenate synthetase</fullName>
        <shortName evidence="9">PS</shortName>
        <ecNumber evidence="9">6.3.2.1</ecNumber>
    </recommendedName>
    <alternativeName>
        <fullName evidence="9">Pantoate--beta-alanine ligase</fullName>
    </alternativeName>
    <alternativeName>
        <fullName evidence="9">Pantoate-activating enzyme</fullName>
    </alternativeName>
</protein>
<evidence type="ECO:0000256" key="5">
    <source>
        <dbReference type="ARBA" id="ARBA00022655"/>
    </source>
</evidence>
<evidence type="ECO:0000256" key="2">
    <source>
        <dbReference type="ARBA" id="ARBA00009256"/>
    </source>
</evidence>
<comment type="subcellular location">
    <subcellularLocation>
        <location evidence="9">Cytoplasm</location>
    </subcellularLocation>
</comment>
<dbReference type="Gene3D" id="3.30.1300.10">
    <property type="entry name" value="Pantoate-beta-alanine ligase, C-terminal domain"/>
    <property type="match status" value="1"/>
</dbReference>
<feature type="binding site" evidence="9">
    <location>
        <begin position="147"/>
        <end position="150"/>
    </location>
    <ligand>
        <name>ATP</name>
        <dbReference type="ChEBI" id="CHEBI:30616"/>
    </ligand>
</feature>
<comment type="catalytic activity">
    <reaction evidence="8 9">
        <text>(R)-pantoate + beta-alanine + ATP = (R)-pantothenate + AMP + diphosphate + H(+)</text>
        <dbReference type="Rhea" id="RHEA:10912"/>
        <dbReference type="ChEBI" id="CHEBI:15378"/>
        <dbReference type="ChEBI" id="CHEBI:15980"/>
        <dbReference type="ChEBI" id="CHEBI:29032"/>
        <dbReference type="ChEBI" id="CHEBI:30616"/>
        <dbReference type="ChEBI" id="CHEBI:33019"/>
        <dbReference type="ChEBI" id="CHEBI:57966"/>
        <dbReference type="ChEBI" id="CHEBI:456215"/>
        <dbReference type="EC" id="6.3.2.1"/>
    </reaction>
</comment>
<comment type="miscellaneous">
    <text evidence="9">The reaction proceeds by a bi uni uni bi ping pong mechanism.</text>
</comment>
<keyword evidence="4 9" id="KW-0436">Ligase</keyword>
<feature type="binding site" evidence="9">
    <location>
        <begin position="184"/>
        <end position="187"/>
    </location>
    <ligand>
        <name>ATP</name>
        <dbReference type="ChEBI" id="CHEBI:30616"/>
    </ligand>
</feature>
<proteinExistence type="inferred from homology"/>
<dbReference type="GO" id="GO:0005829">
    <property type="term" value="C:cytosol"/>
    <property type="evidence" value="ECO:0007669"/>
    <property type="project" value="TreeGrafter"/>
</dbReference>
<dbReference type="STRING" id="306541.SAMN05421668_11133"/>
<reference evidence="11 12" key="1">
    <citation type="submission" date="2016-10" db="EMBL/GenBank/DDBJ databases">
        <authorList>
            <person name="de Groot N.N."/>
        </authorList>
    </citation>
    <scope>NUCLEOTIDE SEQUENCE [LARGE SCALE GENOMIC DNA]</scope>
    <source>
        <strain evidence="11 12">DSM 17074</strain>
    </source>
</reference>
<gene>
    <name evidence="9 10" type="primary">panC</name>
    <name evidence="10" type="ORF">HMI01_12810</name>
    <name evidence="11" type="ORF">SAMN05421668_11133</name>
</gene>
<accession>A0A1I6SXP5</accession>
<dbReference type="GO" id="GO:0004592">
    <property type="term" value="F:pantoate-beta-alanine ligase activity"/>
    <property type="evidence" value="ECO:0007669"/>
    <property type="project" value="UniProtKB-UniRule"/>
</dbReference>
<keyword evidence="13" id="KW-1185">Reference proteome</keyword>
<keyword evidence="3 9" id="KW-0963">Cytoplasm</keyword>
<evidence type="ECO:0000256" key="7">
    <source>
        <dbReference type="ARBA" id="ARBA00022840"/>
    </source>
</evidence>
<evidence type="ECO:0000256" key="9">
    <source>
        <dbReference type="HAMAP-Rule" id="MF_00158"/>
    </source>
</evidence>
<evidence type="ECO:0000313" key="13">
    <source>
        <dbReference type="Proteomes" id="UP000321773"/>
    </source>
</evidence>
<feature type="binding site" evidence="9">
    <location>
        <position position="176"/>
    </location>
    <ligand>
        <name>ATP</name>
        <dbReference type="ChEBI" id="CHEBI:30616"/>
    </ligand>
</feature>
<keyword evidence="6 9" id="KW-0547">Nucleotide-binding</keyword>
<dbReference type="Gene3D" id="3.40.50.620">
    <property type="entry name" value="HUPs"/>
    <property type="match status" value="1"/>
</dbReference>
<dbReference type="OrthoDB" id="9773087at2"/>
<reference evidence="10 13" key="2">
    <citation type="submission" date="2019-07" db="EMBL/GenBank/DDBJ databases">
        <title>Whole genome shotgun sequence of Halolactibacillus miurensis NBRC 100873.</title>
        <authorList>
            <person name="Hosoyama A."/>
            <person name="Uohara A."/>
            <person name="Ohji S."/>
            <person name="Ichikawa N."/>
        </authorList>
    </citation>
    <scope>NUCLEOTIDE SEQUENCE [LARGE SCALE GENOMIC DNA]</scope>
    <source>
        <strain evidence="10 13">NBRC 100873</strain>
    </source>
</reference>
<dbReference type="AlphaFoldDB" id="A0A1I6SXP5"/>
<dbReference type="GO" id="GO:0015940">
    <property type="term" value="P:pantothenate biosynthetic process"/>
    <property type="evidence" value="ECO:0007669"/>
    <property type="project" value="UniProtKB-UniRule"/>
</dbReference>
<dbReference type="PANTHER" id="PTHR21299:SF1">
    <property type="entry name" value="PANTOATE--BETA-ALANINE LIGASE"/>
    <property type="match status" value="1"/>
</dbReference>
<comment type="function">
    <text evidence="9">Catalyzes the condensation of pantoate with beta-alanine in an ATP-dependent reaction via a pantoyl-adenylate intermediate.</text>
</comment>
<comment type="subunit">
    <text evidence="9">Homodimer.</text>
</comment>
<dbReference type="GO" id="GO:0005524">
    <property type="term" value="F:ATP binding"/>
    <property type="evidence" value="ECO:0007669"/>
    <property type="project" value="UniProtKB-KW"/>
</dbReference>
<evidence type="ECO:0000313" key="10">
    <source>
        <dbReference type="EMBL" id="GEM04293.1"/>
    </source>
</evidence>
<evidence type="ECO:0000256" key="8">
    <source>
        <dbReference type="ARBA" id="ARBA00048258"/>
    </source>
</evidence>
<dbReference type="InterPro" id="IPR042176">
    <property type="entry name" value="Pantoate_ligase_C"/>
</dbReference>
<comment type="pathway">
    <text evidence="1 9">Cofactor biosynthesis; (R)-pantothenate biosynthesis; (R)-pantothenate from (R)-pantoate and beta-alanine: step 1/1.</text>
</comment>
<dbReference type="FunFam" id="3.30.1300.10:FF:000001">
    <property type="entry name" value="Pantothenate synthetase"/>
    <property type="match status" value="1"/>
</dbReference>
<comment type="similarity">
    <text evidence="2 9">Belongs to the pantothenate synthetase family.</text>
</comment>
<dbReference type="Pfam" id="PF02569">
    <property type="entry name" value="Pantoate_ligase"/>
    <property type="match status" value="1"/>
</dbReference>
<feature type="binding site" evidence="9">
    <location>
        <position position="153"/>
    </location>
    <ligand>
        <name>(R)-pantoate</name>
        <dbReference type="ChEBI" id="CHEBI:15980"/>
    </ligand>
</feature>
<dbReference type="Proteomes" id="UP000199139">
    <property type="component" value="Unassembled WGS sequence"/>
</dbReference>
<keyword evidence="5 9" id="KW-0566">Pantothenate biosynthesis</keyword>
<dbReference type="CDD" id="cd00560">
    <property type="entry name" value="PanC"/>
    <property type="match status" value="1"/>
</dbReference>
<dbReference type="RefSeq" id="WP_089854292.1">
    <property type="nucleotide sequence ID" value="NZ_BJWJ01000010.1"/>
</dbReference>
<feature type="binding site" evidence="9">
    <location>
        <begin position="30"/>
        <end position="37"/>
    </location>
    <ligand>
        <name>ATP</name>
        <dbReference type="ChEBI" id="CHEBI:30616"/>
    </ligand>
</feature>
<dbReference type="InterPro" id="IPR004821">
    <property type="entry name" value="Cyt_trans-like"/>
</dbReference>
<evidence type="ECO:0000256" key="3">
    <source>
        <dbReference type="ARBA" id="ARBA00022490"/>
    </source>
</evidence>
<feature type="binding site" evidence="9">
    <location>
        <position position="61"/>
    </location>
    <ligand>
        <name>beta-alanine</name>
        <dbReference type="ChEBI" id="CHEBI:57966"/>
    </ligand>
</feature>
<dbReference type="InterPro" id="IPR014729">
    <property type="entry name" value="Rossmann-like_a/b/a_fold"/>
</dbReference>
<evidence type="ECO:0000256" key="4">
    <source>
        <dbReference type="ARBA" id="ARBA00022598"/>
    </source>
</evidence>
<dbReference type="EC" id="6.3.2.1" evidence="9"/>
<name>A0A1I6SXP5_9BACI</name>
<evidence type="ECO:0000256" key="6">
    <source>
        <dbReference type="ARBA" id="ARBA00022741"/>
    </source>
</evidence>
<dbReference type="UniPathway" id="UPA00028">
    <property type="reaction ID" value="UER00005"/>
</dbReference>
<dbReference type="NCBIfam" id="TIGR00125">
    <property type="entry name" value="cyt_tran_rel"/>
    <property type="match status" value="1"/>
</dbReference>
<feature type="binding site" evidence="9">
    <location>
        <position position="61"/>
    </location>
    <ligand>
        <name>(R)-pantoate</name>
        <dbReference type="ChEBI" id="CHEBI:15980"/>
    </ligand>
</feature>